<dbReference type="CDD" id="cd06986">
    <property type="entry name" value="cupin_MmsR-like_N"/>
    <property type="match status" value="1"/>
</dbReference>
<dbReference type="Gene3D" id="1.10.10.60">
    <property type="entry name" value="Homeodomain-like"/>
    <property type="match status" value="2"/>
</dbReference>
<organism evidence="6 7">
    <name type="scientific">Insulibacter thermoxylanivorax</name>
    <dbReference type="NCBI Taxonomy" id="2749268"/>
    <lineage>
        <taxon>Bacteria</taxon>
        <taxon>Bacillati</taxon>
        <taxon>Bacillota</taxon>
        <taxon>Bacilli</taxon>
        <taxon>Bacillales</taxon>
        <taxon>Paenibacillaceae</taxon>
        <taxon>Insulibacter</taxon>
    </lineage>
</organism>
<evidence type="ECO:0000256" key="4">
    <source>
        <dbReference type="SAM" id="MobiDB-lite"/>
    </source>
</evidence>
<dbReference type="InterPro" id="IPR037923">
    <property type="entry name" value="HTH-like"/>
</dbReference>
<dbReference type="Gene3D" id="2.60.120.280">
    <property type="entry name" value="Regulatory protein AraC"/>
    <property type="match status" value="1"/>
</dbReference>
<dbReference type="GO" id="GO:0003700">
    <property type="term" value="F:DNA-binding transcription factor activity"/>
    <property type="evidence" value="ECO:0007669"/>
    <property type="project" value="InterPro"/>
</dbReference>
<dbReference type="Pfam" id="PF02311">
    <property type="entry name" value="AraC_binding"/>
    <property type="match status" value="1"/>
</dbReference>
<name>A0A916QBT0_9BACL</name>
<keyword evidence="1" id="KW-0805">Transcription regulation</keyword>
<dbReference type="InterPro" id="IPR003313">
    <property type="entry name" value="AraC-bd"/>
</dbReference>
<evidence type="ECO:0000313" key="7">
    <source>
        <dbReference type="Proteomes" id="UP000654993"/>
    </source>
</evidence>
<feature type="domain" description="HTH araC/xylS-type" evidence="5">
    <location>
        <begin position="173"/>
        <end position="271"/>
    </location>
</feature>
<accession>A0A916QBT0</accession>
<dbReference type="EMBL" id="BMAQ01000007">
    <property type="protein sequence ID" value="GFR37841.1"/>
    <property type="molecule type" value="Genomic_DNA"/>
</dbReference>
<dbReference type="PANTHER" id="PTHR43280:SF30">
    <property type="entry name" value="MMSAB OPERON REGULATORY PROTEIN"/>
    <property type="match status" value="1"/>
</dbReference>
<protein>
    <submittedName>
        <fullName evidence="6">AraC family transcriptional regulator</fullName>
    </submittedName>
</protein>
<evidence type="ECO:0000256" key="2">
    <source>
        <dbReference type="ARBA" id="ARBA00023125"/>
    </source>
</evidence>
<evidence type="ECO:0000256" key="1">
    <source>
        <dbReference type="ARBA" id="ARBA00023015"/>
    </source>
</evidence>
<dbReference type="AlphaFoldDB" id="A0A916QBT0"/>
<dbReference type="Proteomes" id="UP000654993">
    <property type="component" value="Unassembled WGS sequence"/>
</dbReference>
<dbReference type="PRINTS" id="PR00032">
    <property type="entry name" value="HTHARAC"/>
</dbReference>
<dbReference type="Pfam" id="PF12833">
    <property type="entry name" value="HTH_18"/>
    <property type="match status" value="1"/>
</dbReference>
<evidence type="ECO:0000259" key="5">
    <source>
        <dbReference type="PROSITE" id="PS01124"/>
    </source>
</evidence>
<dbReference type="InterPro" id="IPR020449">
    <property type="entry name" value="Tscrpt_reg_AraC-type_HTH"/>
</dbReference>
<comment type="caution">
    <text evidence="6">The sequence shown here is derived from an EMBL/GenBank/DDBJ whole genome shotgun (WGS) entry which is preliminary data.</text>
</comment>
<dbReference type="SUPFAM" id="SSF51215">
    <property type="entry name" value="Regulatory protein AraC"/>
    <property type="match status" value="1"/>
</dbReference>
<sequence>MIEYFVPRNFHHTELYIIHYGSQVCSPGHYYGPAVRDHYLLHYILDGQGIFKTAERTYELSTGQAFLIYPDAVTYYEADLDNPWTYCWVGFNGLNAKNLLHMSGFSPSRPILTDDEQRSVGRCMQSLINMHPQGKARDLHLTAKIYQLMAALVENNRQDEVIPAQSRRQQYVEEVVRFIELNFANRITVSDIARNIGLNRSYLNALFKEQMQTNIQDYLLRYRIERALRLMINEALSIGDIARSVGYDDPLLFSKIFKKITGSPPSHYRKQMLSNPPPELPSPADDLRH</sequence>
<dbReference type="RefSeq" id="WP_200966115.1">
    <property type="nucleotide sequence ID" value="NZ_BMAQ01000007.1"/>
</dbReference>
<keyword evidence="7" id="KW-1185">Reference proteome</keyword>
<feature type="region of interest" description="Disordered" evidence="4">
    <location>
        <begin position="267"/>
        <end position="289"/>
    </location>
</feature>
<reference evidence="6" key="2">
    <citation type="journal article" date="2021" name="Data Brief">
        <title>Draft genome sequence data of the facultative, thermophilic, xylanolytic bacterium Paenibacillus sp. strain DA-C8.</title>
        <authorList>
            <person name="Chhe C."/>
            <person name="Uke A."/>
            <person name="Baramee S."/>
            <person name="Ungkulpasvich U."/>
            <person name="Tachaapaikoon C."/>
            <person name="Pason P."/>
            <person name="Waeonukul R."/>
            <person name="Ratanakhanokchai K."/>
            <person name="Kosugi A."/>
        </authorList>
    </citation>
    <scope>NUCLEOTIDE SEQUENCE</scope>
    <source>
        <strain evidence="6">DA-C8</strain>
    </source>
</reference>
<keyword evidence="2" id="KW-0238">DNA-binding</keyword>
<dbReference type="SUPFAM" id="SSF46689">
    <property type="entry name" value="Homeodomain-like"/>
    <property type="match status" value="2"/>
</dbReference>
<dbReference type="SMART" id="SM00342">
    <property type="entry name" value="HTH_ARAC"/>
    <property type="match status" value="1"/>
</dbReference>
<dbReference type="InterPro" id="IPR018060">
    <property type="entry name" value="HTH_AraC"/>
</dbReference>
<reference evidence="6" key="1">
    <citation type="submission" date="2020-08" db="EMBL/GenBank/DDBJ databases">
        <authorList>
            <person name="Uke A."/>
            <person name="Chhe C."/>
            <person name="Baramee S."/>
            <person name="Kosugi A."/>
        </authorList>
    </citation>
    <scope>NUCLEOTIDE SEQUENCE</scope>
    <source>
        <strain evidence="6">DA-C8</strain>
    </source>
</reference>
<dbReference type="PROSITE" id="PS00041">
    <property type="entry name" value="HTH_ARAC_FAMILY_1"/>
    <property type="match status" value="1"/>
</dbReference>
<dbReference type="InterPro" id="IPR018062">
    <property type="entry name" value="HTH_AraC-typ_CS"/>
</dbReference>
<evidence type="ECO:0000256" key="3">
    <source>
        <dbReference type="ARBA" id="ARBA00023163"/>
    </source>
</evidence>
<evidence type="ECO:0000313" key="6">
    <source>
        <dbReference type="EMBL" id="GFR37841.1"/>
    </source>
</evidence>
<dbReference type="PROSITE" id="PS01124">
    <property type="entry name" value="HTH_ARAC_FAMILY_2"/>
    <property type="match status" value="1"/>
</dbReference>
<dbReference type="GO" id="GO:0043565">
    <property type="term" value="F:sequence-specific DNA binding"/>
    <property type="evidence" value="ECO:0007669"/>
    <property type="project" value="InterPro"/>
</dbReference>
<proteinExistence type="predicted"/>
<keyword evidence="3" id="KW-0804">Transcription</keyword>
<dbReference type="PANTHER" id="PTHR43280">
    <property type="entry name" value="ARAC-FAMILY TRANSCRIPTIONAL REGULATOR"/>
    <property type="match status" value="1"/>
</dbReference>
<dbReference type="InterPro" id="IPR009057">
    <property type="entry name" value="Homeodomain-like_sf"/>
</dbReference>
<gene>
    <name evidence="6" type="primary">msmR</name>
    <name evidence="6" type="ORF">PRECH8_11370</name>
</gene>